<dbReference type="Pfam" id="PF00067">
    <property type="entry name" value="p450"/>
    <property type="match status" value="1"/>
</dbReference>
<keyword evidence="19" id="KW-1185">Reference proteome</keyword>
<dbReference type="InterPro" id="IPR036396">
    <property type="entry name" value="Cyt_P450_sf"/>
</dbReference>
<keyword evidence="6" id="KW-0934">Plastid</keyword>
<dbReference type="PANTHER" id="PTHR47283">
    <property type="entry name" value="ENT-KAURENE OXIDASE, CHLOROPLASTIC"/>
    <property type="match status" value="1"/>
</dbReference>
<comment type="cofactor">
    <cofactor evidence="1 15">
        <name>heme</name>
        <dbReference type="ChEBI" id="CHEBI:30413"/>
    </cofactor>
</comment>
<evidence type="ECO:0000313" key="19">
    <source>
        <dbReference type="Proteomes" id="UP001154282"/>
    </source>
</evidence>
<dbReference type="GO" id="GO:0010241">
    <property type="term" value="P:ent-kaurene oxidation to kaurenoic acid"/>
    <property type="evidence" value="ECO:0007669"/>
    <property type="project" value="InterPro"/>
</dbReference>
<dbReference type="GO" id="GO:0005783">
    <property type="term" value="C:endoplasmic reticulum"/>
    <property type="evidence" value="ECO:0007669"/>
    <property type="project" value="TreeGrafter"/>
</dbReference>
<dbReference type="PROSITE" id="PS00086">
    <property type="entry name" value="CYTOCHROME_P450"/>
    <property type="match status" value="1"/>
</dbReference>
<dbReference type="EC" id="1.14.14.86" evidence="14"/>
<dbReference type="GO" id="GO:0052615">
    <property type="term" value="F:ent-kaurene oxidase activity"/>
    <property type="evidence" value="ECO:0007669"/>
    <property type="project" value="UniProtKB-EC"/>
</dbReference>
<comment type="similarity">
    <text evidence="2 16">Belongs to the cytochrome P450 family.</text>
</comment>
<accession>A0AAV0P3E9</accession>
<keyword evidence="4 17" id="KW-0812">Transmembrane</keyword>
<evidence type="ECO:0000256" key="15">
    <source>
        <dbReference type="PIRSR" id="PIRSR602401-1"/>
    </source>
</evidence>
<dbReference type="InterPro" id="IPR001128">
    <property type="entry name" value="Cyt_P450"/>
</dbReference>
<evidence type="ECO:0000256" key="16">
    <source>
        <dbReference type="RuleBase" id="RU000461"/>
    </source>
</evidence>
<evidence type="ECO:0000256" key="2">
    <source>
        <dbReference type="ARBA" id="ARBA00010617"/>
    </source>
</evidence>
<dbReference type="EMBL" id="CAMGYJ010000008">
    <property type="protein sequence ID" value="CAI0465376.1"/>
    <property type="molecule type" value="Genomic_DNA"/>
</dbReference>
<keyword evidence="8 16" id="KW-0560">Oxidoreductase</keyword>
<dbReference type="Proteomes" id="UP001154282">
    <property type="component" value="Unassembled WGS sequence"/>
</dbReference>
<evidence type="ECO:0000256" key="14">
    <source>
        <dbReference type="ARBA" id="ARBA00066565"/>
    </source>
</evidence>
<evidence type="ECO:0000256" key="11">
    <source>
        <dbReference type="ARBA" id="ARBA00023136"/>
    </source>
</evidence>
<evidence type="ECO:0000256" key="6">
    <source>
        <dbReference type="ARBA" id="ARBA00022805"/>
    </source>
</evidence>
<evidence type="ECO:0000256" key="10">
    <source>
        <dbReference type="ARBA" id="ARBA00023033"/>
    </source>
</evidence>
<organism evidence="18 19">
    <name type="scientific">Linum tenue</name>
    <dbReference type="NCBI Taxonomy" id="586396"/>
    <lineage>
        <taxon>Eukaryota</taxon>
        <taxon>Viridiplantae</taxon>
        <taxon>Streptophyta</taxon>
        <taxon>Embryophyta</taxon>
        <taxon>Tracheophyta</taxon>
        <taxon>Spermatophyta</taxon>
        <taxon>Magnoliopsida</taxon>
        <taxon>eudicotyledons</taxon>
        <taxon>Gunneridae</taxon>
        <taxon>Pentapetalae</taxon>
        <taxon>rosids</taxon>
        <taxon>fabids</taxon>
        <taxon>Malpighiales</taxon>
        <taxon>Linaceae</taxon>
        <taxon>Linum</taxon>
    </lineage>
</organism>
<dbReference type="GO" id="GO:0009686">
    <property type="term" value="P:gibberellin biosynthetic process"/>
    <property type="evidence" value="ECO:0007669"/>
    <property type="project" value="InterPro"/>
</dbReference>
<comment type="subcellular location">
    <subcellularLocation>
        <location evidence="12">Plastid</location>
        <location evidence="12">Chloroplast outer membrane</location>
        <topology evidence="12">Single-pass membrane protein</topology>
    </subcellularLocation>
</comment>
<keyword evidence="9 15" id="KW-0408">Iron</keyword>
<keyword evidence="10 16" id="KW-0503">Monooxygenase</keyword>
<reference evidence="18" key="1">
    <citation type="submission" date="2022-08" db="EMBL/GenBank/DDBJ databases">
        <authorList>
            <person name="Gutierrez-Valencia J."/>
        </authorList>
    </citation>
    <scope>NUCLEOTIDE SEQUENCE</scope>
</reference>
<evidence type="ECO:0000256" key="9">
    <source>
        <dbReference type="ARBA" id="ARBA00023004"/>
    </source>
</evidence>
<keyword evidence="5 15" id="KW-0479">Metal-binding</keyword>
<dbReference type="InterPro" id="IPR002401">
    <property type="entry name" value="Cyt_P450_E_grp-I"/>
</dbReference>
<keyword evidence="6" id="KW-1002">Plastid outer membrane</keyword>
<evidence type="ECO:0000256" key="4">
    <source>
        <dbReference type="ARBA" id="ARBA00022692"/>
    </source>
</evidence>
<comment type="caution">
    <text evidence="18">The sequence shown here is derived from an EMBL/GenBank/DDBJ whole genome shotgun (WGS) entry which is preliminary data.</text>
</comment>
<dbReference type="InterPro" id="IPR044225">
    <property type="entry name" value="KO_chloroplastic"/>
</dbReference>
<evidence type="ECO:0000256" key="5">
    <source>
        <dbReference type="ARBA" id="ARBA00022723"/>
    </source>
</evidence>
<name>A0AAV0P3E9_9ROSI</name>
<evidence type="ECO:0000256" key="1">
    <source>
        <dbReference type="ARBA" id="ARBA00001971"/>
    </source>
</evidence>
<evidence type="ECO:0000256" key="3">
    <source>
        <dbReference type="ARBA" id="ARBA00022617"/>
    </source>
</evidence>
<proteinExistence type="inferred from homology"/>
<dbReference type="PANTHER" id="PTHR47283:SF1">
    <property type="entry name" value="ENT-KAURENE OXIDASE, CHLOROPLASTIC"/>
    <property type="match status" value="1"/>
</dbReference>
<dbReference type="GO" id="GO:0020037">
    <property type="term" value="F:heme binding"/>
    <property type="evidence" value="ECO:0007669"/>
    <property type="project" value="InterPro"/>
</dbReference>
<evidence type="ECO:0000313" key="18">
    <source>
        <dbReference type="EMBL" id="CAI0465376.1"/>
    </source>
</evidence>
<dbReference type="InterPro" id="IPR017972">
    <property type="entry name" value="Cyt_P450_CS"/>
</dbReference>
<feature type="binding site" description="axial binding residue" evidence="15">
    <location>
        <position position="463"/>
    </location>
    <ligand>
        <name>heme</name>
        <dbReference type="ChEBI" id="CHEBI:30413"/>
    </ligand>
    <ligandPart>
        <name>Fe</name>
        <dbReference type="ChEBI" id="CHEBI:18248"/>
    </ligandPart>
</feature>
<evidence type="ECO:0000256" key="12">
    <source>
        <dbReference type="ARBA" id="ARBA00023766"/>
    </source>
</evidence>
<keyword evidence="7 17" id="KW-1133">Transmembrane helix</keyword>
<evidence type="ECO:0000256" key="8">
    <source>
        <dbReference type="ARBA" id="ARBA00023002"/>
    </source>
</evidence>
<evidence type="ECO:0000256" key="13">
    <source>
        <dbReference type="ARBA" id="ARBA00058795"/>
    </source>
</evidence>
<evidence type="ECO:0000256" key="7">
    <source>
        <dbReference type="ARBA" id="ARBA00022989"/>
    </source>
</evidence>
<sequence length="517" mass="57692">MEPASITTALPSIQATPAAAAVGGLVFSVYFIPFFWLLGLTRDFFLFLIGRPEFAEVPGLPVLGNLLQLTEKKPHKTFSNWAETYGPIYSIKTGSSSVVVLNTTDAAKEAMVTKFASISTRKMSKALSVLTQDKTMVAVSDYDDFHKMVKRHVLTNLLSPSAQKRLRSQRDMMVDNIAAQLLAHAKSHPGKALNFRKVFESELFGLSMRQAIGKDVQSIYVEELGTTVSRRGIFKALVLDPMDGAIEVDWRDFFPYLSWIPNPSFEAKIEQMHYQRQAVMSALIAEQKQRIASGEAIDCYVDYLLAEGKNLTDLQVSMLIWETIIETSDTTLVSTEWAMFELAKNPDIQERLVCQIQAVCGSEEVSEQHLSKLPYLSAIFHETLRRHSPVPVIPLRHVDVDTELGGYHVPAGTEIAINLYGCNMDSKQWENPDEWLPERFLGGGSDPMELHKTMAFGSGKRACAGALQAMLIACTSIGRMVQQFEWRLKEGEVDNVDTVALTARKLDPLHVIIKSRS</sequence>
<keyword evidence="3 15" id="KW-0349">Heme</keyword>
<dbReference type="GO" id="GO:0016709">
    <property type="term" value="F:oxidoreductase activity, acting on paired donors, with incorporation or reduction of molecular oxygen, NAD(P)H as one donor, and incorporation of one atom of oxygen"/>
    <property type="evidence" value="ECO:0007669"/>
    <property type="project" value="TreeGrafter"/>
</dbReference>
<dbReference type="AlphaFoldDB" id="A0AAV0P3E9"/>
<feature type="transmembrane region" description="Helical" evidence="17">
    <location>
        <begin position="20"/>
        <end position="41"/>
    </location>
</feature>
<gene>
    <name evidence="18" type="ORF">LITE_LOCUS36583</name>
</gene>
<dbReference type="CDD" id="cd11075">
    <property type="entry name" value="CYP77_89"/>
    <property type="match status" value="1"/>
</dbReference>
<keyword evidence="11 17" id="KW-0472">Membrane</keyword>
<protein>
    <recommendedName>
        <fullName evidence="14">ent-kaurene monooxygenase</fullName>
        <ecNumber evidence="14">1.14.14.86</ecNumber>
    </recommendedName>
</protein>
<dbReference type="GO" id="GO:0009707">
    <property type="term" value="C:chloroplast outer membrane"/>
    <property type="evidence" value="ECO:0007669"/>
    <property type="project" value="UniProtKB-SubCell"/>
</dbReference>
<comment type="function">
    <text evidence="13">Catalyzes three successive oxidations of the 4-methyl group of ent-kaurene giving kaurenoic acid, a key step in gibberellins (GAs) biosynthesis. GAs, which are involved many processes, including stem elongation, play a central role in plant development.</text>
</comment>
<evidence type="ECO:0000256" key="17">
    <source>
        <dbReference type="SAM" id="Phobius"/>
    </source>
</evidence>
<dbReference type="SUPFAM" id="SSF48264">
    <property type="entry name" value="Cytochrome P450"/>
    <property type="match status" value="1"/>
</dbReference>
<dbReference type="PRINTS" id="PR00463">
    <property type="entry name" value="EP450I"/>
</dbReference>
<dbReference type="FunFam" id="1.10.630.10:FF:000062">
    <property type="entry name" value="Ent-kaurene oxidase 2"/>
    <property type="match status" value="1"/>
</dbReference>
<dbReference type="GO" id="GO:0005506">
    <property type="term" value="F:iron ion binding"/>
    <property type="evidence" value="ECO:0007669"/>
    <property type="project" value="InterPro"/>
</dbReference>
<dbReference type="Gene3D" id="1.10.630.10">
    <property type="entry name" value="Cytochrome P450"/>
    <property type="match status" value="1"/>
</dbReference>